<keyword evidence="1 4" id="KW-0662">Pyridine nucleotide biosynthesis</keyword>
<keyword evidence="4" id="KW-0963">Cytoplasm</keyword>
<feature type="modified residue" description="N6-(pyridoxal phosphate)lysine" evidence="4">
    <location>
        <position position="278"/>
    </location>
</feature>
<comment type="cofactor">
    <cofactor evidence="4">
        <name>pyridoxal 5'-phosphate</name>
        <dbReference type="ChEBI" id="CHEBI:597326"/>
    </cofactor>
</comment>
<dbReference type="GO" id="GO:0034354">
    <property type="term" value="P:'de novo' NAD+ biosynthetic process from L-tryptophan"/>
    <property type="evidence" value="ECO:0007669"/>
    <property type="project" value="UniProtKB-UniRule"/>
</dbReference>
<comment type="catalytic activity">
    <reaction evidence="4">
        <text>L-kynurenine + H2O = anthranilate + L-alanine + H(+)</text>
        <dbReference type="Rhea" id="RHEA:16813"/>
        <dbReference type="ChEBI" id="CHEBI:15377"/>
        <dbReference type="ChEBI" id="CHEBI:15378"/>
        <dbReference type="ChEBI" id="CHEBI:16567"/>
        <dbReference type="ChEBI" id="CHEBI:57959"/>
        <dbReference type="ChEBI" id="CHEBI:57972"/>
        <dbReference type="EC" id="3.7.1.3"/>
    </reaction>
</comment>
<keyword evidence="5" id="KW-1185">Reference proteome</keyword>
<comment type="catalytic activity">
    <reaction evidence="4">
        <text>3-hydroxy-L-kynurenine + H2O = 3-hydroxyanthranilate + L-alanine + H(+)</text>
        <dbReference type="Rhea" id="RHEA:25143"/>
        <dbReference type="ChEBI" id="CHEBI:15377"/>
        <dbReference type="ChEBI" id="CHEBI:15378"/>
        <dbReference type="ChEBI" id="CHEBI:36559"/>
        <dbReference type="ChEBI" id="CHEBI:57972"/>
        <dbReference type="ChEBI" id="CHEBI:58125"/>
    </reaction>
</comment>
<dbReference type="PANTHER" id="PTHR14084:SF0">
    <property type="entry name" value="KYNURENINASE"/>
    <property type="match status" value="1"/>
</dbReference>
<dbReference type="NCBIfam" id="TIGR01814">
    <property type="entry name" value="kynureninase"/>
    <property type="match status" value="1"/>
</dbReference>
<dbReference type="GO" id="GO:0019805">
    <property type="term" value="P:quinolinate biosynthetic process"/>
    <property type="evidence" value="ECO:0007669"/>
    <property type="project" value="UniProtKB-UniRule"/>
</dbReference>
<organism evidence="5 6">
    <name type="scientific">Strongyloides stercoralis</name>
    <name type="common">Threadworm</name>
    <dbReference type="NCBI Taxonomy" id="6248"/>
    <lineage>
        <taxon>Eukaryota</taxon>
        <taxon>Metazoa</taxon>
        <taxon>Ecdysozoa</taxon>
        <taxon>Nematoda</taxon>
        <taxon>Chromadorea</taxon>
        <taxon>Rhabditida</taxon>
        <taxon>Tylenchina</taxon>
        <taxon>Panagrolaimomorpha</taxon>
        <taxon>Strongyloidoidea</taxon>
        <taxon>Strongyloididae</taxon>
        <taxon>Strongyloides</taxon>
    </lineage>
</organism>
<dbReference type="SUPFAM" id="SSF53383">
    <property type="entry name" value="PLP-dependent transferases"/>
    <property type="match status" value="1"/>
</dbReference>
<reference evidence="6" key="1">
    <citation type="submission" date="2024-02" db="UniProtKB">
        <authorList>
            <consortium name="WormBaseParasite"/>
        </authorList>
    </citation>
    <scope>IDENTIFICATION</scope>
</reference>
<dbReference type="WBParaSite" id="TCONS_00003760.p1">
    <property type="protein sequence ID" value="TCONS_00003760.p1"/>
    <property type="gene ID" value="XLOC_000276"/>
</dbReference>
<comment type="subunit">
    <text evidence="4">Homodimer.</text>
</comment>
<feature type="binding site" evidence="4">
    <location>
        <position position="307"/>
    </location>
    <ligand>
        <name>pyridoxal 5'-phosphate</name>
        <dbReference type="ChEBI" id="CHEBI:597326"/>
    </ligand>
</feature>
<proteinExistence type="inferred from homology"/>
<dbReference type="GO" id="GO:0043420">
    <property type="term" value="P:anthranilate metabolic process"/>
    <property type="evidence" value="ECO:0007669"/>
    <property type="project" value="UniProtKB-UniRule"/>
</dbReference>
<dbReference type="AlphaFoldDB" id="A0AAF5CYC7"/>
<dbReference type="InterPro" id="IPR015421">
    <property type="entry name" value="PyrdxlP-dep_Trfase_major"/>
</dbReference>
<dbReference type="GO" id="GO:0030170">
    <property type="term" value="F:pyridoxal phosphate binding"/>
    <property type="evidence" value="ECO:0007669"/>
    <property type="project" value="UniProtKB-UniRule"/>
</dbReference>
<comment type="pathway">
    <text evidence="4">Cofactor biosynthesis; NAD(+) biosynthesis; quinolinate from L-kynurenine: step 2/3.</text>
</comment>
<dbReference type="InterPro" id="IPR010111">
    <property type="entry name" value="Kynureninase"/>
</dbReference>
<keyword evidence="3 4" id="KW-0663">Pyridoxal phosphate</keyword>
<dbReference type="EC" id="3.7.1.3" evidence="4"/>
<feature type="binding site" evidence="4">
    <location>
        <position position="139"/>
    </location>
    <ligand>
        <name>pyridoxal 5'-phosphate</name>
        <dbReference type="ChEBI" id="CHEBI:597326"/>
    </ligand>
</feature>
<feature type="binding site" evidence="4">
    <location>
        <begin position="167"/>
        <end position="170"/>
    </location>
    <ligand>
        <name>pyridoxal 5'-phosphate</name>
        <dbReference type="ChEBI" id="CHEBI:597326"/>
    </ligand>
</feature>
<comment type="caution">
    <text evidence="4">Lacks conserved residue(s) required for the propagation of feature annotation.</text>
</comment>
<comment type="function">
    <text evidence="4">Catalyzes the cleavage of L-kynurenine (L-Kyn) and L-3-hydroxykynurenine (L-3OHKyn) into anthranilic acid (AA) and 3-hydroxyanthranilic acid (3-OHAA), respectively.</text>
</comment>
<sequence>LKMTSYDIDIQRFISKNLKNSKSNDFTEKEFATYLDSLEELKCLRDDFHYPKMGKLPHVDHSLVNDEDDSIYMCGNSLGLLPKPTKSIMDRQFNKWAEFGVFGHVDGEIPWAFGDELLIDEVASIVGGLPNEISMMNGLTVNLHVLLTAFYKPTPKKYKILLEAKAFPSDHYAIQSQIELKGLNPNDCMICLEPRSGEDTLRTEDIIKKIDDEGDSIAIILLPGIQYYTGQLFDIEKITKKGKEKDCFVGWDLAHAFANVPLKLHEWNVDFAVWCTYKYGCTGAGGLGGLFLHNKYFEDKRPRLVGWWGHKADTRFVMDNKLILDNGPNGYRISNPPFMLVVGVLGFLEVYKKTNIEKMRQRSIYLTGYFESLINYYFDKNSKTRAINKVTCEIITPKDPLQRGCQLSLKFNIDIGIVYNQLVKRGVAVDKRYPNVIRATPVHYYNTFTDVYCFVDALIQSLKTKHHFLFIKLQNTYSNVYPNSDNIDFEQIFIQRLKGNKVDTCPCIILPNHSKCINYDPRYLAVTLEEAVLSFHDTTYYADVPPMPSDEITKFQCKTEECLQCVGIMNYILYYRHVIKSKNSLKFNFHIPFDDELNPSKCKKYRMTADIPIITPVQSLIVKMEPLIKKGKQFLNTTNKQSLLRENFFILHKKNNLLQSLNPNMSSIGKEKSTEYVKSSHIIRDSQVKINHLLASINVTVNKNLLNTNQNKSTFVSNVKSKLTILHKTSTPPITTTLTPTTTATQREIKNEDTYNIRPPQVSRYETLDEKVKKGIERSVLPISLHSSMEPMFPPNFHGPRIQGTTNYQPPSPSTSTNSIPQPLIGIRHKISCTPRGQPSTGTSTFINLCSFCWSWRRLPDGYFPKIINELVCDTDNHCLSGWGTCEQLHRSVDVFRQDSNGEWKQISLQIASCCVCKVQAGSDIHGLVMG</sequence>
<feature type="binding site" evidence="4">
    <location>
        <position position="252"/>
    </location>
    <ligand>
        <name>pyridoxal 5'-phosphate</name>
        <dbReference type="ChEBI" id="CHEBI:597326"/>
    </ligand>
</feature>
<dbReference type="SUPFAM" id="SSF57501">
    <property type="entry name" value="Cystine-knot cytokines"/>
    <property type="match status" value="1"/>
</dbReference>
<comment type="similarity">
    <text evidence="4">Belongs to the kynureninase family.</text>
</comment>
<dbReference type="HAMAP" id="MF_01970">
    <property type="entry name" value="Kynureninase"/>
    <property type="match status" value="1"/>
</dbReference>
<dbReference type="GO" id="GO:0097053">
    <property type="term" value="P:L-kynurenine catabolic process"/>
    <property type="evidence" value="ECO:0007669"/>
    <property type="project" value="UniProtKB-UniRule"/>
</dbReference>
<dbReference type="InterPro" id="IPR015424">
    <property type="entry name" value="PyrdxlP-dep_Trfase"/>
</dbReference>
<comment type="subcellular location">
    <subcellularLocation>
        <location evidence="4">Cytoplasm</location>
    </subcellularLocation>
</comment>
<dbReference type="GO" id="GO:0030429">
    <property type="term" value="F:kynureninase activity"/>
    <property type="evidence" value="ECO:0007669"/>
    <property type="project" value="UniProtKB-UniRule"/>
</dbReference>
<dbReference type="PANTHER" id="PTHR14084">
    <property type="entry name" value="KYNURENINASE"/>
    <property type="match status" value="1"/>
</dbReference>
<dbReference type="Gene3D" id="3.40.640.10">
    <property type="entry name" value="Type I PLP-dependent aspartate aminotransferase-like (Major domain)"/>
    <property type="match status" value="1"/>
</dbReference>
<feature type="binding site" evidence="4">
    <location>
        <position position="140"/>
    </location>
    <ligand>
        <name>pyridoxal 5'-phosphate</name>
        <dbReference type="ChEBI" id="CHEBI:597326"/>
    </ligand>
</feature>
<name>A0AAF5CYC7_STRER</name>
<keyword evidence="2 4" id="KW-0378">Hydrolase</keyword>
<dbReference type="GO" id="GO:0005737">
    <property type="term" value="C:cytoplasm"/>
    <property type="evidence" value="ECO:0007669"/>
    <property type="project" value="UniProtKB-SubCell"/>
</dbReference>
<dbReference type="GO" id="GO:0019441">
    <property type="term" value="P:L-tryptophan catabolic process to kynurenine"/>
    <property type="evidence" value="ECO:0007669"/>
    <property type="project" value="TreeGrafter"/>
</dbReference>
<dbReference type="FunFam" id="3.40.640.10:FF:000031">
    <property type="entry name" value="Kynureninase"/>
    <property type="match status" value="1"/>
</dbReference>
<accession>A0AAF5CYC7</accession>
<dbReference type="InterPro" id="IPR015422">
    <property type="entry name" value="PyrdxlP-dep_Trfase_small"/>
</dbReference>
<evidence type="ECO:0000313" key="6">
    <source>
        <dbReference type="WBParaSite" id="TCONS_00003760.p1"/>
    </source>
</evidence>
<dbReference type="Pfam" id="PF22580">
    <property type="entry name" value="KYNU_C"/>
    <property type="match status" value="1"/>
</dbReference>
<evidence type="ECO:0000256" key="1">
    <source>
        <dbReference type="ARBA" id="ARBA00022642"/>
    </source>
</evidence>
<feature type="binding site" evidence="4">
    <location>
        <position position="335"/>
    </location>
    <ligand>
        <name>pyridoxal 5'-phosphate</name>
        <dbReference type="ChEBI" id="CHEBI:597326"/>
    </ligand>
</feature>
<dbReference type="Gene3D" id="3.90.1150.10">
    <property type="entry name" value="Aspartate Aminotransferase, domain 1"/>
    <property type="match status" value="1"/>
</dbReference>
<feature type="binding site" evidence="4">
    <location>
        <position position="255"/>
    </location>
    <ligand>
        <name>pyridoxal 5'-phosphate</name>
        <dbReference type="ChEBI" id="CHEBI:597326"/>
    </ligand>
</feature>
<comment type="pathway">
    <text evidence="4">Amino-acid degradation; L-kynurenine degradation; L-alanine and anthranilate from L-kynurenine: step 1/1.</text>
</comment>
<protein>
    <recommendedName>
        <fullName evidence="4">Kynureninase</fullName>
        <ecNumber evidence="4">3.7.1.3</ecNumber>
    </recommendedName>
    <alternativeName>
        <fullName evidence="4">L-kynurenine hydrolase</fullName>
    </alternativeName>
</protein>
<evidence type="ECO:0000256" key="2">
    <source>
        <dbReference type="ARBA" id="ARBA00022801"/>
    </source>
</evidence>
<evidence type="ECO:0000313" key="5">
    <source>
        <dbReference type="Proteomes" id="UP000035681"/>
    </source>
</evidence>
<evidence type="ECO:0000256" key="4">
    <source>
        <dbReference type="HAMAP-Rule" id="MF_03017"/>
    </source>
</evidence>
<dbReference type="InterPro" id="IPR029034">
    <property type="entry name" value="Cystine-knot_cytokine"/>
</dbReference>
<dbReference type="Proteomes" id="UP000035681">
    <property type="component" value="Unplaced"/>
</dbReference>
<evidence type="ECO:0000256" key="3">
    <source>
        <dbReference type="ARBA" id="ARBA00022898"/>
    </source>
</evidence>
<feature type="binding site" evidence="4">
    <location>
        <position position="277"/>
    </location>
    <ligand>
        <name>pyridoxal 5'-phosphate</name>
        <dbReference type="ChEBI" id="CHEBI:597326"/>
    </ligand>
</feature>